<comment type="caution">
    <text evidence="10">The sequence shown here is derived from an EMBL/GenBank/DDBJ whole genome shotgun (WGS) entry which is preliminary data.</text>
</comment>
<name>A0ABT6QK83_9PSED</name>
<comment type="cofactor">
    <cofactor evidence="1">
        <name>biotin</name>
        <dbReference type="ChEBI" id="CHEBI:57586"/>
    </cofactor>
</comment>
<gene>
    <name evidence="10" type="ORF">POF45_06970</name>
</gene>
<dbReference type="PROSITE" id="PS50975">
    <property type="entry name" value="ATP_GRASP"/>
    <property type="match status" value="1"/>
</dbReference>
<dbReference type="InterPro" id="IPR000089">
    <property type="entry name" value="Biotin_lipoyl"/>
</dbReference>
<dbReference type="Gene3D" id="2.40.50.100">
    <property type="match status" value="1"/>
</dbReference>
<evidence type="ECO:0000256" key="4">
    <source>
        <dbReference type="ARBA" id="ARBA00022840"/>
    </source>
</evidence>
<dbReference type="NCBIfam" id="NF006367">
    <property type="entry name" value="PRK08591.1"/>
    <property type="match status" value="1"/>
</dbReference>
<dbReference type="CDD" id="cd06850">
    <property type="entry name" value="biotinyl_domain"/>
    <property type="match status" value="1"/>
</dbReference>
<proteinExistence type="predicted"/>
<dbReference type="InterPro" id="IPR001882">
    <property type="entry name" value="Biotin_BS"/>
</dbReference>
<dbReference type="InterPro" id="IPR005481">
    <property type="entry name" value="BC-like_N"/>
</dbReference>
<evidence type="ECO:0000259" key="7">
    <source>
        <dbReference type="PROSITE" id="PS50968"/>
    </source>
</evidence>
<dbReference type="EMBL" id="JARBWL010000001">
    <property type="protein sequence ID" value="MDI2591171.1"/>
    <property type="molecule type" value="Genomic_DNA"/>
</dbReference>
<organism evidence="10 11">
    <name type="scientific">Pseudomonas fungipugnans</name>
    <dbReference type="NCBI Taxonomy" id="3024217"/>
    <lineage>
        <taxon>Bacteria</taxon>
        <taxon>Pseudomonadati</taxon>
        <taxon>Pseudomonadota</taxon>
        <taxon>Gammaproteobacteria</taxon>
        <taxon>Pseudomonadales</taxon>
        <taxon>Pseudomonadaceae</taxon>
        <taxon>Pseudomonas</taxon>
    </lineage>
</organism>
<feature type="domain" description="Biotin carboxylation" evidence="9">
    <location>
        <begin position="3"/>
        <end position="448"/>
    </location>
</feature>
<dbReference type="PROSITE" id="PS00867">
    <property type="entry name" value="CPSASE_2"/>
    <property type="match status" value="1"/>
</dbReference>
<dbReference type="Pfam" id="PF02786">
    <property type="entry name" value="CPSase_L_D2"/>
    <property type="match status" value="1"/>
</dbReference>
<evidence type="ECO:0000313" key="10">
    <source>
        <dbReference type="EMBL" id="MDI2591171.1"/>
    </source>
</evidence>
<evidence type="ECO:0000256" key="3">
    <source>
        <dbReference type="ARBA" id="ARBA00022741"/>
    </source>
</evidence>
<accession>A0ABT6QK83</accession>
<dbReference type="InterPro" id="IPR005479">
    <property type="entry name" value="CPAse_ATP-bd"/>
</dbReference>
<dbReference type="PROSITE" id="PS00188">
    <property type="entry name" value="BIOTIN"/>
    <property type="match status" value="1"/>
</dbReference>
<keyword evidence="3 6" id="KW-0547">Nucleotide-binding</keyword>
<dbReference type="SMART" id="SM00878">
    <property type="entry name" value="Biotin_carb_C"/>
    <property type="match status" value="1"/>
</dbReference>
<dbReference type="RefSeq" id="WP_282315415.1">
    <property type="nucleotide sequence ID" value="NZ_JARBWL010000001.1"/>
</dbReference>
<dbReference type="InterPro" id="IPR048429">
    <property type="entry name" value="MCC_alpha_BT"/>
</dbReference>
<dbReference type="InterPro" id="IPR011054">
    <property type="entry name" value="Rudment_hybrid_motif"/>
</dbReference>
<dbReference type="PROSITE" id="PS00866">
    <property type="entry name" value="CPSASE_1"/>
    <property type="match status" value="1"/>
</dbReference>
<evidence type="ECO:0000259" key="9">
    <source>
        <dbReference type="PROSITE" id="PS50979"/>
    </source>
</evidence>
<dbReference type="Gene3D" id="3.30.470.20">
    <property type="entry name" value="ATP-grasp fold, B domain"/>
    <property type="match status" value="1"/>
</dbReference>
<sequence>MPTLKKILIANRGEIACRIQRTAQSLGYRTVAVFSDADADALHVQMADEAVNIGPAPVQQSYLNILAIIDAARRTGADAIHPGYGFLSENAEFALACQNAGITFIGPSPEAIELMGSKRLSKIAMIKAGVPCIKGYEGVEQDDATLRREAERIGYPLMIKASAGGGGRGMRLVQNADELHEQLRTARSEALHGFGCDELILEQALIDPRHVEVQLFGDQQGNLIYLGERDCSIQRRHQKVIEEAPCPVMTAQLRQAMGDAALKAGRAVNYVGAGTVEFLLDADGQFYFLEMNTRLQVEHPVTELITGLDLVAWQLLVAEGLPLPLRQEQVQLTGHAIEVRLYAEDPAQAFLPQTGRICAWEPALQNGMRIDHGLIEGQNISPFYDPMLGKIIAHGATREEARRKLLRAVQDSVLLGVQSNQRLLASLLEHPQFISGTFSTGFIAGYFADHPCLLAQVPSVEALAIAAALFYQASARAHATPLSGWRNNASVPLHYRIGLGDQDWTVTLNAVAGEPWQVQVGERTLALQVIHFDHCQITVQIDGIRQRHAYRLDATHLWLFTRPGSLHLVDRTQLPVSTQASVSSGTLKAPMDGAIVDVLVSEGSVVSKGQLLVVLEAMKMEHPLKAGIDGVLKRLQVRVGDQVKNRQILLEVE</sequence>
<dbReference type="Pfam" id="PF21139">
    <property type="entry name" value="BT_MCC_alpha"/>
    <property type="match status" value="1"/>
</dbReference>
<dbReference type="SUPFAM" id="SSF56059">
    <property type="entry name" value="Glutathione synthetase ATP-binding domain-like"/>
    <property type="match status" value="1"/>
</dbReference>
<dbReference type="PROSITE" id="PS50979">
    <property type="entry name" value="BC"/>
    <property type="match status" value="1"/>
</dbReference>
<keyword evidence="11" id="KW-1185">Reference proteome</keyword>
<dbReference type="Pfam" id="PF00289">
    <property type="entry name" value="Biotin_carb_N"/>
    <property type="match status" value="1"/>
</dbReference>
<dbReference type="InterPro" id="IPR005482">
    <property type="entry name" value="Biotin_COase_C"/>
</dbReference>
<dbReference type="PANTHER" id="PTHR18866:SF33">
    <property type="entry name" value="METHYLCROTONOYL-COA CARBOXYLASE SUBUNIT ALPHA, MITOCHONDRIAL-RELATED"/>
    <property type="match status" value="1"/>
</dbReference>
<reference evidence="10 11" key="1">
    <citation type="submission" date="2023-02" db="EMBL/GenBank/DDBJ databases">
        <title>Pseudomonas chrutzelriedensis sp. nov., a potently antifungal strain isolated from moss.</title>
        <authorList>
            <person name="Schnyder A."/>
            <person name="Kalawong R."/>
            <person name="Eberl L."/>
            <person name="Agnoli K."/>
        </authorList>
    </citation>
    <scope>NUCLEOTIDE SEQUENCE [LARGE SCALE GENOMIC DNA]</scope>
    <source>
        <strain evidence="10 11">681</strain>
    </source>
</reference>
<dbReference type="Proteomes" id="UP001159100">
    <property type="component" value="Unassembled WGS sequence"/>
</dbReference>
<evidence type="ECO:0000259" key="8">
    <source>
        <dbReference type="PROSITE" id="PS50975"/>
    </source>
</evidence>
<feature type="domain" description="ATP-grasp" evidence="8">
    <location>
        <begin position="122"/>
        <end position="319"/>
    </location>
</feature>
<evidence type="ECO:0000256" key="2">
    <source>
        <dbReference type="ARBA" id="ARBA00022598"/>
    </source>
</evidence>
<dbReference type="PROSITE" id="PS50968">
    <property type="entry name" value="BIOTINYL_LIPOYL"/>
    <property type="match status" value="1"/>
</dbReference>
<keyword evidence="4 6" id="KW-0067">ATP-binding</keyword>
<dbReference type="InterPro" id="IPR011761">
    <property type="entry name" value="ATP-grasp"/>
</dbReference>
<dbReference type="InterPro" id="IPR050856">
    <property type="entry name" value="Biotin_carboxylase_complex"/>
</dbReference>
<evidence type="ECO:0000256" key="6">
    <source>
        <dbReference type="PROSITE-ProRule" id="PRU00409"/>
    </source>
</evidence>
<dbReference type="Pfam" id="PF00364">
    <property type="entry name" value="Biotin_lipoyl"/>
    <property type="match status" value="1"/>
</dbReference>
<evidence type="ECO:0000256" key="1">
    <source>
        <dbReference type="ARBA" id="ARBA00001953"/>
    </source>
</evidence>
<dbReference type="Pfam" id="PF02785">
    <property type="entry name" value="Biotin_carb_C"/>
    <property type="match status" value="1"/>
</dbReference>
<keyword evidence="5" id="KW-0092">Biotin</keyword>
<keyword evidence="2" id="KW-0436">Ligase</keyword>
<dbReference type="SUPFAM" id="SSF51230">
    <property type="entry name" value="Single hybrid motif"/>
    <property type="match status" value="1"/>
</dbReference>
<dbReference type="SUPFAM" id="SSF52440">
    <property type="entry name" value="PreATP-grasp domain"/>
    <property type="match status" value="1"/>
</dbReference>
<feature type="domain" description="Lipoyl-binding" evidence="7">
    <location>
        <begin position="577"/>
        <end position="653"/>
    </location>
</feature>
<dbReference type="InterPro" id="IPR011764">
    <property type="entry name" value="Biotin_carboxylation_dom"/>
</dbReference>
<evidence type="ECO:0000313" key="11">
    <source>
        <dbReference type="Proteomes" id="UP001159100"/>
    </source>
</evidence>
<dbReference type="InterPro" id="IPR016185">
    <property type="entry name" value="PreATP-grasp_dom_sf"/>
</dbReference>
<dbReference type="InterPro" id="IPR011053">
    <property type="entry name" value="Single_hybrid_motif"/>
</dbReference>
<dbReference type="PANTHER" id="PTHR18866">
    <property type="entry name" value="CARBOXYLASE:PYRUVATE/ACETYL-COA/PROPIONYL-COA CARBOXYLASE"/>
    <property type="match status" value="1"/>
</dbReference>
<evidence type="ECO:0000256" key="5">
    <source>
        <dbReference type="ARBA" id="ARBA00023267"/>
    </source>
</evidence>
<dbReference type="SUPFAM" id="SSF51246">
    <property type="entry name" value="Rudiment single hybrid motif"/>
    <property type="match status" value="1"/>
</dbReference>
<protein>
    <submittedName>
        <fullName evidence="10">Acetyl/propionyl/methylcrotonyl-CoA carboxylase subunit alpha</fullName>
    </submittedName>
</protein>